<proteinExistence type="predicted"/>
<sequence>MALVHRDRRRVAPLLPLRRPRGRPLRRRGFGLRRPLALAAGGGVRRRRALDGHDPHRRGGDRGPAPPRLAPPGPRDRGYSWLLQA</sequence>
<feature type="region of interest" description="Disordered" evidence="1">
    <location>
        <begin position="1"/>
        <end position="29"/>
    </location>
</feature>
<reference evidence="2" key="1">
    <citation type="submission" date="2020-02" db="EMBL/GenBank/DDBJ databases">
        <authorList>
            <person name="Meier V. D."/>
        </authorList>
    </citation>
    <scope>NUCLEOTIDE SEQUENCE</scope>
    <source>
        <strain evidence="2">AVDCRST_MAG30</strain>
    </source>
</reference>
<feature type="compositionally biased region" description="Pro residues" evidence="1">
    <location>
        <begin position="64"/>
        <end position="73"/>
    </location>
</feature>
<evidence type="ECO:0000256" key="1">
    <source>
        <dbReference type="SAM" id="MobiDB-lite"/>
    </source>
</evidence>
<accession>A0A6J4T1W2</accession>
<feature type="region of interest" description="Disordered" evidence="1">
    <location>
        <begin position="41"/>
        <end position="85"/>
    </location>
</feature>
<feature type="compositionally biased region" description="Basic residues" evidence="1">
    <location>
        <begin position="1"/>
        <end position="11"/>
    </location>
</feature>
<feature type="compositionally biased region" description="Basic residues" evidence="1">
    <location>
        <begin position="18"/>
        <end position="29"/>
    </location>
</feature>
<gene>
    <name evidence="2" type="ORF">AVDCRST_MAG30-2482</name>
</gene>
<evidence type="ECO:0000313" key="2">
    <source>
        <dbReference type="EMBL" id="CAA9510969.1"/>
    </source>
</evidence>
<dbReference type="AlphaFoldDB" id="A0A6J4T1W2"/>
<name>A0A6J4T1W2_9ACTN</name>
<feature type="compositionally biased region" description="Basic and acidic residues" evidence="1">
    <location>
        <begin position="49"/>
        <end position="61"/>
    </location>
</feature>
<dbReference type="EMBL" id="CADCVS010000325">
    <property type="protein sequence ID" value="CAA9510969.1"/>
    <property type="molecule type" value="Genomic_DNA"/>
</dbReference>
<organism evidence="2">
    <name type="scientific">uncultured Solirubrobacteraceae bacterium</name>
    <dbReference type="NCBI Taxonomy" id="1162706"/>
    <lineage>
        <taxon>Bacteria</taxon>
        <taxon>Bacillati</taxon>
        <taxon>Actinomycetota</taxon>
        <taxon>Thermoleophilia</taxon>
        <taxon>Solirubrobacterales</taxon>
        <taxon>Solirubrobacteraceae</taxon>
        <taxon>environmental samples</taxon>
    </lineage>
</organism>
<protein>
    <submittedName>
        <fullName evidence="2">Uncharacterized protein</fullName>
    </submittedName>
</protein>